<dbReference type="Proteomes" id="UP001240150">
    <property type="component" value="Chromosome"/>
</dbReference>
<dbReference type="SUPFAM" id="SSF50998">
    <property type="entry name" value="Quinoprotein alcohol dehydrogenase-like"/>
    <property type="match status" value="1"/>
</dbReference>
<organism evidence="2 3">
    <name type="scientific">Actinoplanes oblitus</name>
    <dbReference type="NCBI Taxonomy" id="3040509"/>
    <lineage>
        <taxon>Bacteria</taxon>
        <taxon>Bacillati</taxon>
        <taxon>Actinomycetota</taxon>
        <taxon>Actinomycetes</taxon>
        <taxon>Micromonosporales</taxon>
        <taxon>Micromonosporaceae</taxon>
        <taxon>Actinoplanes</taxon>
    </lineage>
</organism>
<evidence type="ECO:0000259" key="1">
    <source>
        <dbReference type="Pfam" id="PF13360"/>
    </source>
</evidence>
<reference evidence="2 3" key="1">
    <citation type="submission" date="2023-06" db="EMBL/GenBank/DDBJ databases">
        <authorList>
            <person name="Yushchuk O."/>
            <person name="Binda E."/>
            <person name="Ruckert-Reed C."/>
            <person name="Fedorenko V."/>
            <person name="Kalinowski J."/>
            <person name="Marinelli F."/>
        </authorList>
    </citation>
    <scope>NUCLEOTIDE SEQUENCE [LARGE SCALE GENOMIC DNA]</scope>
    <source>
        <strain evidence="2 3">NRRL 3884</strain>
    </source>
</reference>
<name>A0ABY8WEE4_9ACTN</name>
<dbReference type="RefSeq" id="WP_284917495.1">
    <property type="nucleotide sequence ID" value="NZ_CP126980.1"/>
</dbReference>
<sequence length="389" mass="41022">MTRVLLRTSVALLLLLATVLVGWRILEPAEVLATAETPYPAPTSATRPRVTSGLSLAPLLFEDRLRLYGSKHQVRADEPVTGRFVRTARWSLRRWPQQLSGVVTSGTTVVSRWSDGLLVGQDGRTGKVLWRTSGPDAPDYAGHRTGAAAVWSPPGLRTGAGIVVVAQGQDLFGYDVSTGTERWHTATPPGCTGGFTTGDRYLCATGGYDLGSGAALRSGPAGPFTALGCPVAGSDCAGFRDGAGHGWLTRGGVPQRSVALDSPAVTIAGGVPVSTANGLVTAYRPDGGVKWTWPATGVRVLGGNSTRILLMTPRRELVGLDAATGERRFQFGLFFGKQEGERGNGEWVASGVLVSERFVAIERKNATAPDDPDSPTYYFSSESVLLAAI</sequence>
<dbReference type="InterPro" id="IPR015943">
    <property type="entry name" value="WD40/YVTN_repeat-like_dom_sf"/>
</dbReference>
<dbReference type="Pfam" id="PF13360">
    <property type="entry name" value="PQQ_2"/>
    <property type="match status" value="1"/>
</dbReference>
<dbReference type="SMART" id="SM00564">
    <property type="entry name" value="PQQ"/>
    <property type="match status" value="3"/>
</dbReference>
<feature type="domain" description="Pyrrolo-quinoline quinone repeat" evidence="1">
    <location>
        <begin position="89"/>
        <end position="187"/>
    </location>
</feature>
<dbReference type="EMBL" id="CP126980">
    <property type="protein sequence ID" value="WIM96201.1"/>
    <property type="molecule type" value="Genomic_DNA"/>
</dbReference>
<dbReference type="InterPro" id="IPR011047">
    <property type="entry name" value="Quinoprotein_ADH-like_sf"/>
</dbReference>
<dbReference type="Gene3D" id="2.130.10.10">
    <property type="entry name" value="YVTN repeat-like/Quinoprotein amine dehydrogenase"/>
    <property type="match status" value="1"/>
</dbReference>
<evidence type="ECO:0000313" key="2">
    <source>
        <dbReference type="EMBL" id="WIM96201.1"/>
    </source>
</evidence>
<protein>
    <submittedName>
        <fullName evidence="2">PQQ-binding-like beta-propeller repeat protein</fullName>
    </submittedName>
</protein>
<dbReference type="InterPro" id="IPR018391">
    <property type="entry name" value="PQQ_b-propeller_rpt"/>
</dbReference>
<dbReference type="InterPro" id="IPR002372">
    <property type="entry name" value="PQQ_rpt_dom"/>
</dbReference>
<accession>A0ABY8WEE4</accession>
<proteinExistence type="predicted"/>
<keyword evidence="3" id="KW-1185">Reference proteome</keyword>
<evidence type="ECO:0000313" key="3">
    <source>
        <dbReference type="Proteomes" id="UP001240150"/>
    </source>
</evidence>
<gene>
    <name evidence="2" type="ORF">ACTOB_008369</name>
</gene>